<keyword evidence="4" id="KW-0106">Calcium</keyword>
<evidence type="ECO:0000256" key="6">
    <source>
        <dbReference type="SAM" id="SignalP"/>
    </source>
</evidence>
<accession>A0ABW3HIU4</accession>
<gene>
    <name evidence="7" type="ORF">ACFQ0F_09795</name>
</gene>
<sequence length="256" mass="27313">MKIINAVAAATLLLSLPTLATAMPAYARAYKQESGYMPSCNACHTDGGGSKLDSFGEEFKVAGKNMAAFGKIANKDSDGDGISNSAEMQAKSNPGDKKSTPKNPGNWLDIASLIPREVRHAFPGVLTWLPQDALLTKADIAAAKKMGVELSADDNNTIYIPLVDRRPAGTGLIFAANYQGKDFFLLMTTDKKLNISRVSVLHADKVPSAKGLKVYDQFVGQAVNKVSISAKAPLEQAVQLAVKRAGMLLYVRLRGA</sequence>
<feature type="chain" id="PRO_5046165037" evidence="6">
    <location>
        <begin position="21"/>
        <end position="256"/>
    </location>
</feature>
<dbReference type="Proteomes" id="UP001597044">
    <property type="component" value="Unassembled WGS sequence"/>
</dbReference>
<feature type="region of interest" description="Disordered" evidence="5">
    <location>
        <begin position="80"/>
        <end position="104"/>
    </location>
</feature>
<dbReference type="EMBL" id="JBHTIT010000001">
    <property type="protein sequence ID" value="MFD0950677.1"/>
    <property type="molecule type" value="Genomic_DNA"/>
</dbReference>
<proteinExistence type="predicted"/>
<reference evidence="8" key="1">
    <citation type="journal article" date="2019" name="Int. J. Syst. Evol. Microbiol.">
        <title>The Global Catalogue of Microorganisms (GCM) 10K type strain sequencing project: providing services to taxonomists for standard genome sequencing and annotation.</title>
        <authorList>
            <consortium name="The Broad Institute Genomics Platform"/>
            <consortium name="The Broad Institute Genome Sequencing Center for Infectious Disease"/>
            <person name="Wu L."/>
            <person name="Ma J."/>
        </authorList>
    </citation>
    <scope>NUCLEOTIDE SEQUENCE [LARGE SCALE GENOMIC DNA]</scope>
    <source>
        <strain evidence="8">CCUG 63419</strain>
    </source>
</reference>
<dbReference type="RefSeq" id="WP_379071613.1">
    <property type="nucleotide sequence ID" value="NZ_JBHTIT010000001.1"/>
</dbReference>
<organism evidence="7 8">
    <name type="scientific">Paraperlucidibaca wandonensis</name>
    <dbReference type="NCBI Taxonomy" id="1268273"/>
    <lineage>
        <taxon>Bacteria</taxon>
        <taxon>Pseudomonadati</taxon>
        <taxon>Pseudomonadota</taxon>
        <taxon>Gammaproteobacteria</taxon>
        <taxon>Moraxellales</taxon>
        <taxon>Moraxellaceae</taxon>
        <taxon>Paraperlucidibaca</taxon>
    </lineage>
</organism>
<evidence type="ECO:0000313" key="7">
    <source>
        <dbReference type="EMBL" id="MFD0950677.1"/>
    </source>
</evidence>
<keyword evidence="2" id="KW-0964">Secreted</keyword>
<evidence type="ECO:0000313" key="8">
    <source>
        <dbReference type="Proteomes" id="UP001597044"/>
    </source>
</evidence>
<evidence type="ECO:0000256" key="2">
    <source>
        <dbReference type="ARBA" id="ARBA00022525"/>
    </source>
</evidence>
<keyword evidence="3 6" id="KW-0732">Signal</keyword>
<feature type="signal peptide" evidence="6">
    <location>
        <begin position="1"/>
        <end position="20"/>
    </location>
</feature>
<protein>
    <submittedName>
        <fullName evidence="7">Thrombospondin type 3 repeat-containing protein</fullName>
    </submittedName>
</protein>
<evidence type="ECO:0000256" key="4">
    <source>
        <dbReference type="ARBA" id="ARBA00022837"/>
    </source>
</evidence>
<feature type="compositionally biased region" description="Polar residues" evidence="5">
    <location>
        <begin position="82"/>
        <end position="92"/>
    </location>
</feature>
<dbReference type="InterPro" id="IPR059100">
    <property type="entry name" value="TSP3_bac"/>
</dbReference>
<name>A0ABW3HIU4_9GAMM</name>
<dbReference type="Pfam" id="PF18884">
    <property type="entry name" value="TSP3_bac"/>
    <property type="match status" value="1"/>
</dbReference>
<comment type="caution">
    <text evidence="7">The sequence shown here is derived from an EMBL/GenBank/DDBJ whole genome shotgun (WGS) entry which is preliminary data.</text>
</comment>
<evidence type="ECO:0000256" key="3">
    <source>
        <dbReference type="ARBA" id="ARBA00022729"/>
    </source>
</evidence>
<evidence type="ECO:0000256" key="1">
    <source>
        <dbReference type="ARBA" id="ARBA00004613"/>
    </source>
</evidence>
<comment type="subcellular location">
    <subcellularLocation>
        <location evidence="1">Secreted</location>
    </subcellularLocation>
</comment>
<evidence type="ECO:0000256" key="5">
    <source>
        <dbReference type="SAM" id="MobiDB-lite"/>
    </source>
</evidence>
<keyword evidence="8" id="KW-1185">Reference proteome</keyword>